<proteinExistence type="predicted"/>
<dbReference type="PANTHER" id="PTHR37381">
    <property type="entry name" value="PENTATRICOPEPTIDE REPEAT (PPR) SUPERFAMILY PROTEIN"/>
    <property type="match status" value="1"/>
</dbReference>
<keyword evidence="3" id="KW-1185">Reference proteome</keyword>
<dbReference type="AlphaFoldDB" id="A0A9W6BKV6"/>
<name>A0A9W6BKV6_9CHLO</name>
<evidence type="ECO:0000313" key="3">
    <source>
        <dbReference type="Proteomes" id="UP001165080"/>
    </source>
</evidence>
<gene>
    <name evidence="2" type="primary">PLEST001625</name>
    <name evidence="2" type="ORF">PLESTB_000827200</name>
</gene>
<protein>
    <submittedName>
        <fullName evidence="2">Uncharacterized protein</fullName>
    </submittedName>
</protein>
<sequence>MQRALGVPPSGCNVLHPARRPRNPWHLAAASPRSRRSTCQAASTLSNGESEAAPGATHSSKAATSVASPDAAPAISEPSARDQPQQQQQQQQPRSAPASGGAAAAAATQDAASTSSSSSAAADSNGAPSPTPTPTPHQPLSSPALLRRLAAASNPLDVAEALAAEAPADLAEDDVRAVLAFFLQRGKVQLALAMYREMCLARRGGSSRGGAASRSLDVSFVWPAASLATTRELVLGLCQQLHTVEALQVLADIKVQGLPRGSEEVGFGKVITSPLAPDRPLTVVQPQEGAKTVADGYSRYEYEVFSGSTISCSSTALVPSGNLLLSLGRAVGLIKKPPVAAIHEFVLQAPDSTSRTFRVGTETAAVPAQVGERVTVVSAPMRNVRKGGLFNASPPGSKPGEALTATNHKTGAVLPLLRPPVSAEQAGVPGWVLPLAVVLAGGDAASSLLDPALPLLLAAGAASLAGSAAVGSTVLLPRLKQLPDARVRVELVRQQLLGQYNALAGKAASALAESAEDVRFLARLWQLQNKMEAVSGAAAPHAPPAAAAGGGGGSGSAYAARIGRVARARANIEERLSRRIELLEGYSRVMNMIEIEVEMDIEVPAAEVAGIQEQVARLVELESVQEDWRAQAEARDEVERLLRAA</sequence>
<feature type="compositionally biased region" description="Low complexity" evidence="1">
    <location>
        <begin position="83"/>
        <end position="128"/>
    </location>
</feature>
<feature type="region of interest" description="Disordered" evidence="1">
    <location>
        <begin position="1"/>
        <end position="141"/>
    </location>
</feature>
<dbReference type="PANTHER" id="PTHR37381:SF1">
    <property type="entry name" value="PENTATRICOPEPTIDE REPEAT (PPR) SUPERFAMILY PROTEIN"/>
    <property type="match status" value="1"/>
</dbReference>
<feature type="compositionally biased region" description="Polar residues" evidence="1">
    <location>
        <begin position="37"/>
        <end position="49"/>
    </location>
</feature>
<dbReference type="EMBL" id="BRXU01000009">
    <property type="protein sequence ID" value="GLC54131.1"/>
    <property type="molecule type" value="Genomic_DNA"/>
</dbReference>
<feature type="compositionally biased region" description="Polar residues" evidence="1">
    <location>
        <begin position="57"/>
        <end position="67"/>
    </location>
</feature>
<evidence type="ECO:0000313" key="2">
    <source>
        <dbReference type="EMBL" id="GLC54131.1"/>
    </source>
</evidence>
<comment type="caution">
    <text evidence="2">The sequence shown here is derived from an EMBL/GenBank/DDBJ whole genome shotgun (WGS) entry which is preliminary data.</text>
</comment>
<organism evidence="2 3">
    <name type="scientific">Pleodorina starrii</name>
    <dbReference type="NCBI Taxonomy" id="330485"/>
    <lineage>
        <taxon>Eukaryota</taxon>
        <taxon>Viridiplantae</taxon>
        <taxon>Chlorophyta</taxon>
        <taxon>core chlorophytes</taxon>
        <taxon>Chlorophyceae</taxon>
        <taxon>CS clade</taxon>
        <taxon>Chlamydomonadales</taxon>
        <taxon>Volvocaceae</taxon>
        <taxon>Pleodorina</taxon>
    </lineage>
</organism>
<reference evidence="2 3" key="1">
    <citation type="journal article" date="2023" name="Commun. Biol.">
        <title>Reorganization of the ancestral sex-determining regions during the evolution of trioecy in Pleodorina starrii.</title>
        <authorList>
            <person name="Takahashi K."/>
            <person name="Suzuki S."/>
            <person name="Kawai-Toyooka H."/>
            <person name="Yamamoto K."/>
            <person name="Hamaji T."/>
            <person name="Ootsuki R."/>
            <person name="Yamaguchi H."/>
            <person name="Kawachi M."/>
            <person name="Higashiyama T."/>
            <person name="Nozaki H."/>
        </authorList>
    </citation>
    <scope>NUCLEOTIDE SEQUENCE [LARGE SCALE GENOMIC DNA]</scope>
    <source>
        <strain evidence="2 3">NIES-4479</strain>
    </source>
</reference>
<evidence type="ECO:0000256" key="1">
    <source>
        <dbReference type="SAM" id="MobiDB-lite"/>
    </source>
</evidence>
<dbReference type="Proteomes" id="UP001165080">
    <property type="component" value="Unassembled WGS sequence"/>
</dbReference>
<accession>A0A9W6BKV6</accession>